<comment type="caution">
    <text evidence="2">The sequence shown here is derived from an EMBL/GenBank/DDBJ whole genome shotgun (WGS) entry which is preliminary data.</text>
</comment>
<sequence length="83" mass="8269">MAQGTAVRLPTSPADSSVPGPSAGRAAVSDPDSPGTHGSFLVSMPTAYAVRQAVGDSVAVEGAICSHPVIGQPLWAWPLSGNT</sequence>
<dbReference type="Proteomes" id="UP001331515">
    <property type="component" value="Unassembled WGS sequence"/>
</dbReference>
<keyword evidence="3" id="KW-1185">Reference proteome</keyword>
<dbReference type="AlphaFoldDB" id="A0AAN8HN79"/>
<proteinExistence type="predicted"/>
<reference evidence="2 3" key="1">
    <citation type="journal article" date="2023" name="Mol. Biol. Evol.">
        <title>Genomics of Secondarily Temperate Adaptation in the Only Non-Antarctic Icefish.</title>
        <authorList>
            <person name="Rivera-Colon A.G."/>
            <person name="Rayamajhi N."/>
            <person name="Minhas B.F."/>
            <person name="Madrigal G."/>
            <person name="Bilyk K.T."/>
            <person name="Yoon V."/>
            <person name="Hune M."/>
            <person name="Gregory S."/>
            <person name="Cheng C.H.C."/>
            <person name="Catchen J.M."/>
        </authorList>
    </citation>
    <scope>NUCLEOTIDE SEQUENCE [LARGE SCALE GENOMIC DNA]</scope>
    <source>
        <tissue evidence="2">White muscle</tissue>
    </source>
</reference>
<evidence type="ECO:0000256" key="1">
    <source>
        <dbReference type="SAM" id="MobiDB-lite"/>
    </source>
</evidence>
<accession>A0AAN8HN79</accession>
<organism evidence="2 3">
    <name type="scientific">Champsocephalus gunnari</name>
    <name type="common">Mackerel icefish</name>
    <dbReference type="NCBI Taxonomy" id="52237"/>
    <lineage>
        <taxon>Eukaryota</taxon>
        <taxon>Metazoa</taxon>
        <taxon>Chordata</taxon>
        <taxon>Craniata</taxon>
        <taxon>Vertebrata</taxon>
        <taxon>Euteleostomi</taxon>
        <taxon>Actinopterygii</taxon>
        <taxon>Neopterygii</taxon>
        <taxon>Teleostei</taxon>
        <taxon>Neoteleostei</taxon>
        <taxon>Acanthomorphata</taxon>
        <taxon>Eupercaria</taxon>
        <taxon>Perciformes</taxon>
        <taxon>Notothenioidei</taxon>
        <taxon>Channichthyidae</taxon>
        <taxon>Champsocephalus</taxon>
    </lineage>
</organism>
<evidence type="ECO:0000313" key="3">
    <source>
        <dbReference type="Proteomes" id="UP001331515"/>
    </source>
</evidence>
<gene>
    <name evidence="2" type="ORF">CgunFtcFv8_018906</name>
</gene>
<evidence type="ECO:0000313" key="2">
    <source>
        <dbReference type="EMBL" id="KAK5921548.1"/>
    </source>
</evidence>
<dbReference type="EMBL" id="JAURVH010001522">
    <property type="protein sequence ID" value="KAK5921548.1"/>
    <property type="molecule type" value="Genomic_DNA"/>
</dbReference>
<name>A0AAN8HN79_CHAGU</name>
<protein>
    <submittedName>
        <fullName evidence="2">Uncharacterized protein</fullName>
    </submittedName>
</protein>
<feature type="region of interest" description="Disordered" evidence="1">
    <location>
        <begin position="1"/>
        <end position="39"/>
    </location>
</feature>